<feature type="compositionally biased region" description="Basic and acidic residues" evidence="1">
    <location>
        <begin position="678"/>
        <end position="689"/>
    </location>
</feature>
<comment type="caution">
    <text evidence="2">The sequence shown here is derived from an EMBL/GenBank/DDBJ whole genome shotgun (WGS) entry which is preliminary data.</text>
</comment>
<feature type="region of interest" description="Disordered" evidence="1">
    <location>
        <begin position="678"/>
        <end position="699"/>
    </location>
</feature>
<evidence type="ECO:0000313" key="3">
    <source>
        <dbReference type="Proteomes" id="UP001303473"/>
    </source>
</evidence>
<gene>
    <name evidence="2" type="ORF">QBC46DRAFT_280223</name>
</gene>
<dbReference type="EMBL" id="MU853760">
    <property type="protein sequence ID" value="KAK3944351.1"/>
    <property type="molecule type" value="Genomic_DNA"/>
</dbReference>
<keyword evidence="3" id="KW-1185">Reference proteome</keyword>
<dbReference type="AlphaFoldDB" id="A0AAN6NFV5"/>
<dbReference type="Proteomes" id="UP001303473">
    <property type="component" value="Unassembled WGS sequence"/>
</dbReference>
<protein>
    <submittedName>
        <fullName evidence="2">Uncharacterized protein</fullName>
    </submittedName>
</protein>
<evidence type="ECO:0000313" key="2">
    <source>
        <dbReference type="EMBL" id="KAK3944351.1"/>
    </source>
</evidence>
<proteinExistence type="predicted"/>
<evidence type="ECO:0000256" key="1">
    <source>
        <dbReference type="SAM" id="MobiDB-lite"/>
    </source>
</evidence>
<name>A0AAN6NFV5_9PEZI</name>
<accession>A0AAN6NFV5</accession>
<sequence length="944" mass="103172">MASNLHINKPYVLKALSRPLDRPDGPGRHTVGEVFGQKQGSKKRKRAELSVAIDGDAVHLYDIPSSQAITSYLVSPQSFFTCAPYSLRCRSSSTKDVIRYTYVSFKDSLSSKREVKLFKDVLTEKGSTTSTAVSYTLRSDKSIVHLSAVSSKHHSSAPLDEGTPEFDLVAVMGDGALLCLHGETLEKRWETSPSVLLQDVSSGSKSELHVDFVQPALAADVIDGMFGGKHELFGVFQEKVHPEGFNPDILVVATSQQPSPESQQRHLHILALPHERDLRQATTQKAVPIFAAPFPCNPDGVLRANAKYQLDIRSGTLQELCAETIYTYDLKGGIPRLQGKLQAHGVTSFLRLSKSSVLTSTSTSLSLFNPVYRSLQATIPMSLGDLSQHPSASDAAAESCQLVTYLSSREIAVGLGGTALIAIQLEAPKNRNTKRRAEGLLTDAIRHGIPVEQGCEKRGRADHAPSAIVSDYLPGSMVGIYWADWQRDIAKADDLLRAQDLRAFETLLAGKLNIPVKDRQPIPDGIHTDKDGAEANGSTVAANLPEWLWPSSRAEYPHVDRRWVFYSIRSLFAWDSSSSNSDGLRLTCRYPESNVLNYLVDAGHLSTSNIKSAFKDELRDVDEIDSILGEGLPPLLGQIDPTMDLLLAYLSATQLGPVELVSAIKAILRSLDLVEDPAKTREHGTRGDNEQEQDGDNDTIGMELDRAEEELQITEYYLGNDSGARARGLSVAFSRLAMCPAPATVQSLRRLFKPDETLCLINVLRMELIKDGWTTRYLDMPQAEGDEYEAPPDGSIRLIADLLCRCIDSVGLGGWLVHDTMLANWGSQQDSVDFFQQFLAEVSVALEGVEEVVRLQGTLAEAFKYVANSHYSAMDSGKSKAASIHSAGPLPFGLSSSSKLLSERAGAGLEAVPHSSRQSRHFAGKKMGSYSVARISEERLVQEG</sequence>
<reference evidence="3" key="1">
    <citation type="journal article" date="2023" name="Mol. Phylogenet. Evol.">
        <title>Genome-scale phylogeny and comparative genomics of the fungal order Sordariales.</title>
        <authorList>
            <person name="Hensen N."/>
            <person name="Bonometti L."/>
            <person name="Westerberg I."/>
            <person name="Brannstrom I.O."/>
            <person name="Guillou S."/>
            <person name="Cros-Aarteil S."/>
            <person name="Calhoun S."/>
            <person name="Haridas S."/>
            <person name="Kuo A."/>
            <person name="Mondo S."/>
            <person name="Pangilinan J."/>
            <person name="Riley R."/>
            <person name="LaButti K."/>
            <person name="Andreopoulos B."/>
            <person name="Lipzen A."/>
            <person name="Chen C."/>
            <person name="Yan M."/>
            <person name="Daum C."/>
            <person name="Ng V."/>
            <person name="Clum A."/>
            <person name="Steindorff A."/>
            <person name="Ohm R.A."/>
            <person name="Martin F."/>
            <person name="Silar P."/>
            <person name="Natvig D.O."/>
            <person name="Lalanne C."/>
            <person name="Gautier V."/>
            <person name="Ament-Velasquez S.L."/>
            <person name="Kruys A."/>
            <person name="Hutchinson M.I."/>
            <person name="Powell A.J."/>
            <person name="Barry K."/>
            <person name="Miller A.N."/>
            <person name="Grigoriev I.V."/>
            <person name="Debuchy R."/>
            <person name="Gladieux P."/>
            <person name="Hiltunen Thoren M."/>
            <person name="Johannesson H."/>
        </authorList>
    </citation>
    <scope>NUCLEOTIDE SEQUENCE [LARGE SCALE GENOMIC DNA]</scope>
    <source>
        <strain evidence="3">CBS 340.73</strain>
    </source>
</reference>
<organism evidence="2 3">
    <name type="scientific">Diplogelasinospora grovesii</name>
    <dbReference type="NCBI Taxonomy" id="303347"/>
    <lineage>
        <taxon>Eukaryota</taxon>
        <taxon>Fungi</taxon>
        <taxon>Dikarya</taxon>
        <taxon>Ascomycota</taxon>
        <taxon>Pezizomycotina</taxon>
        <taxon>Sordariomycetes</taxon>
        <taxon>Sordariomycetidae</taxon>
        <taxon>Sordariales</taxon>
        <taxon>Diplogelasinosporaceae</taxon>
        <taxon>Diplogelasinospora</taxon>
    </lineage>
</organism>